<dbReference type="InterPro" id="IPR004358">
    <property type="entry name" value="Sig_transdc_His_kin-like_C"/>
</dbReference>
<dbReference type="SUPFAM" id="SSF55874">
    <property type="entry name" value="ATPase domain of HSP90 chaperone/DNA topoisomerase II/histidine kinase"/>
    <property type="match status" value="1"/>
</dbReference>
<comment type="catalytic activity">
    <reaction evidence="1">
        <text>ATP + protein L-histidine = ADP + protein N-phospho-L-histidine.</text>
        <dbReference type="EC" id="2.7.13.3"/>
    </reaction>
</comment>
<comment type="caution">
    <text evidence="6">The sequence shown here is derived from an EMBL/GenBank/DDBJ whole genome shotgun (WGS) entry which is preliminary data.</text>
</comment>
<dbReference type="GO" id="GO:0004673">
    <property type="term" value="F:protein histidine kinase activity"/>
    <property type="evidence" value="ECO:0007669"/>
    <property type="project" value="UniProtKB-EC"/>
</dbReference>
<evidence type="ECO:0000256" key="3">
    <source>
        <dbReference type="ARBA" id="ARBA00022777"/>
    </source>
</evidence>
<name>A0A2N6LP54_9CYAN</name>
<dbReference type="Proteomes" id="UP000235081">
    <property type="component" value="Unassembled WGS sequence"/>
</dbReference>
<dbReference type="EC" id="2.7.13.3" evidence="2"/>
<dbReference type="Pfam" id="PF02518">
    <property type="entry name" value="HATPase_c"/>
    <property type="match status" value="1"/>
</dbReference>
<dbReference type="InterPro" id="IPR036890">
    <property type="entry name" value="HATPase_C_sf"/>
</dbReference>
<evidence type="ECO:0000313" key="6">
    <source>
        <dbReference type="EMBL" id="PMB27490.1"/>
    </source>
</evidence>
<dbReference type="EMBL" id="NMQE01000031">
    <property type="protein sequence ID" value="PMB27490.1"/>
    <property type="molecule type" value="Genomic_DNA"/>
</dbReference>
<keyword evidence="3 6" id="KW-0418">Kinase</keyword>
<evidence type="ECO:0000256" key="4">
    <source>
        <dbReference type="ARBA" id="ARBA00023012"/>
    </source>
</evidence>
<sequence>DLLDLIYLYQQHYSNPVEEIQKKIKKIDLNFLLADLPQIMSSMQMGAERISEIVLSLRNFSRLDEAEIKAVDIHEGIDSTLMILQSRLNGINHIPIQVIKEYGELPRVECYAGQLNQVFMNLLSNAIDAVLYYCASEPMNGEIPHQLMYEGDKEQSSFTPTIKIHTEAISEEYVAIRIIDNGIGMTEEIRKQIFDPFFTTKPVGKGTGLGLSISYQIVVEKHGGMLECSSELGKGTEFLIKLPVSLSY</sequence>
<dbReference type="SMART" id="SM00387">
    <property type="entry name" value="HATPase_c"/>
    <property type="match status" value="1"/>
</dbReference>
<dbReference type="AlphaFoldDB" id="A0A2N6LP54"/>
<dbReference type="RefSeq" id="WP_146008622.1">
    <property type="nucleotide sequence ID" value="NZ_NMQE01000031.1"/>
</dbReference>
<evidence type="ECO:0000313" key="7">
    <source>
        <dbReference type="Proteomes" id="UP000235081"/>
    </source>
</evidence>
<evidence type="ECO:0000259" key="5">
    <source>
        <dbReference type="PROSITE" id="PS50109"/>
    </source>
</evidence>
<dbReference type="InterPro" id="IPR005467">
    <property type="entry name" value="His_kinase_dom"/>
</dbReference>
<dbReference type="PANTHER" id="PTHR43065">
    <property type="entry name" value="SENSOR HISTIDINE KINASE"/>
    <property type="match status" value="1"/>
</dbReference>
<dbReference type="Gene3D" id="3.30.565.10">
    <property type="entry name" value="Histidine kinase-like ATPase, C-terminal domain"/>
    <property type="match status" value="1"/>
</dbReference>
<gene>
    <name evidence="6" type="ORF">CEN46_01330</name>
</gene>
<feature type="domain" description="Histidine kinase" evidence="5">
    <location>
        <begin position="8"/>
        <end position="246"/>
    </location>
</feature>
<keyword evidence="4" id="KW-0902">Two-component regulatory system</keyword>
<evidence type="ECO:0000256" key="1">
    <source>
        <dbReference type="ARBA" id="ARBA00000085"/>
    </source>
</evidence>
<feature type="non-terminal residue" evidence="6">
    <location>
        <position position="1"/>
    </location>
</feature>
<accession>A0A2N6LP54</accession>
<dbReference type="PROSITE" id="PS50109">
    <property type="entry name" value="HIS_KIN"/>
    <property type="match status" value="1"/>
</dbReference>
<proteinExistence type="predicted"/>
<dbReference type="GO" id="GO:0000160">
    <property type="term" value="P:phosphorelay signal transduction system"/>
    <property type="evidence" value="ECO:0007669"/>
    <property type="project" value="UniProtKB-KW"/>
</dbReference>
<evidence type="ECO:0000256" key="2">
    <source>
        <dbReference type="ARBA" id="ARBA00012438"/>
    </source>
</evidence>
<dbReference type="PRINTS" id="PR00344">
    <property type="entry name" value="BCTRLSENSOR"/>
</dbReference>
<reference evidence="6 7" key="1">
    <citation type="submission" date="2017-07" db="EMBL/GenBank/DDBJ databases">
        <title>Genomes of Fischerella (Mastigocladus) sp. strains.</title>
        <authorList>
            <person name="Miller S.R."/>
        </authorList>
    </citation>
    <scope>NUCLEOTIDE SEQUENCE [LARGE SCALE GENOMIC DNA]</scope>
    <source>
        <strain evidence="6 7">CCMEE 5318</strain>
    </source>
</reference>
<protein>
    <recommendedName>
        <fullName evidence="2">histidine kinase</fullName>
        <ecNumber evidence="2">2.7.13.3</ecNumber>
    </recommendedName>
</protein>
<organism evidence="6 7">
    <name type="scientific">Fischerella thermalis CCMEE 5318</name>
    <dbReference type="NCBI Taxonomy" id="2019666"/>
    <lineage>
        <taxon>Bacteria</taxon>
        <taxon>Bacillati</taxon>
        <taxon>Cyanobacteriota</taxon>
        <taxon>Cyanophyceae</taxon>
        <taxon>Nostocales</taxon>
        <taxon>Hapalosiphonaceae</taxon>
        <taxon>Fischerella</taxon>
    </lineage>
</organism>
<dbReference type="PANTHER" id="PTHR43065:SF50">
    <property type="entry name" value="HISTIDINE KINASE"/>
    <property type="match status" value="1"/>
</dbReference>
<keyword evidence="3 6" id="KW-0808">Transferase</keyword>
<dbReference type="InterPro" id="IPR003594">
    <property type="entry name" value="HATPase_dom"/>
</dbReference>